<dbReference type="Pfam" id="PF17427">
    <property type="entry name" value="Phi29_Phage_SSB"/>
    <property type="match status" value="1"/>
</dbReference>
<dbReference type="InterPro" id="IPR035408">
    <property type="entry name" value="Phi29_Phage_SSB"/>
</dbReference>
<proteinExistence type="predicted"/>
<name>A0A8S5LE87_9CAUD</name>
<evidence type="ECO:0000313" key="1">
    <source>
        <dbReference type="EMBL" id="DAD68255.1"/>
    </source>
</evidence>
<organism evidence="1">
    <name type="scientific">Podoviridae sp. ctMxM32</name>
    <dbReference type="NCBI Taxonomy" id="2823557"/>
    <lineage>
        <taxon>Viruses</taxon>
        <taxon>Duplodnaviria</taxon>
        <taxon>Heunggongvirae</taxon>
        <taxon>Uroviricota</taxon>
        <taxon>Caudoviricetes</taxon>
    </lineage>
</organism>
<reference evidence="1" key="1">
    <citation type="journal article" date="2021" name="Proc. Natl. Acad. Sci. U.S.A.">
        <title>A Catalog of Tens of Thousands of Viruses from Human Metagenomes Reveals Hidden Associations with Chronic Diseases.</title>
        <authorList>
            <person name="Tisza M.J."/>
            <person name="Buck C.B."/>
        </authorList>
    </citation>
    <scope>NUCLEOTIDE SEQUENCE</scope>
    <source>
        <strain evidence="1">CtMxM32</strain>
    </source>
</reference>
<sequence>MMSTDISTTVNFQDTLDASGVFTTVKGTDIEAKKTVFSAVNDAEPLSDHLGETLDVVDIVAHKVEVANEESGEIGEATRVVLLTSDGKALASVSVGIQGAVRNILAFLGEPSTWDGAVKLIPVERKGRRGFRYMSLMLAKDK</sequence>
<dbReference type="EMBL" id="BK014698">
    <property type="protein sequence ID" value="DAD68255.1"/>
    <property type="molecule type" value="Genomic_DNA"/>
</dbReference>
<accession>A0A8S5LE87</accession>
<protein>
    <submittedName>
        <fullName evidence="1">Single stranded DNA binding protein</fullName>
    </submittedName>
</protein>